<dbReference type="AlphaFoldDB" id="F0ZIX9"/>
<dbReference type="EMBL" id="GL871037">
    <property type="protein sequence ID" value="EGC36120.1"/>
    <property type="molecule type" value="Genomic_DNA"/>
</dbReference>
<accession>F0ZIX9</accession>
<dbReference type="eggNOG" id="ENOG502RI83">
    <property type="taxonomic scope" value="Eukaryota"/>
</dbReference>
<dbReference type="KEGG" id="dpp:DICPUDRAFT_54806"/>
<reference evidence="3" key="1">
    <citation type="journal article" date="2011" name="Genome Biol.">
        <title>Comparative genomics of the social amoebae Dictyostelium discoideum and Dictyostelium purpureum.</title>
        <authorList>
            <consortium name="US DOE Joint Genome Institute (JGI-PGF)"/>
            <person name="Sucgang R."/>
            <person name="Kuo A."/>
            <person name="Tian X."/>
            <person name="Salerno W."/>
            <person name="Parikh A."/>
            <person name="Feasley C.L."/>
            <person name="Dalin E."/>
            <person name="Tu H."/>
            <person name="Huang E."/>
            <person name="Barry K."/>
            <person name="Lindquist E."/>
            <person name="Shapiro H."/>
            <person name="Bruce D."/>
            <person name="Schmutz J."/>
            <person name="Salamov A."/>
            <person name="Fey P."/>
            <person name="Gaudet P."/>
            <person name="Anjard C."/>
            <person name="Babu M.M."/>
            <person name="Basu S."/>
            <person name="Bushmanova Y."/>
            <person name="van der Wel H."/>
            <person name="Katoh-Kurasawa M."/>
            <person name="Dinh C."/>
            <person name="Coutinho P.M."/>
            <person name="Saito T."/>
            <person name="Elias M."/>
            <person name="Schaap P."/>
            <person name="Kay R.R."/>
            <person name="Henrissat B."/>
            <person name="Eichinger L."/>
            <person name="Rivero F."/>
            <person name="Putnam N.H."/>
            <person name="West C.M."/>
            <person name="Loomis W.F."/>
            <person name="Chisholm R.L."/>
            <person name="Shaulsky G."/>
            <person name="Strassmann J.E."/>
            <person name="Queller D.C."/>
            <person name="Kuspa A."/>
            <person name="Grigoriev I.V."/>
        </authorList>
    </citation>
    <scope>NUCLEOTIDE SEQUENCE [LARGE SCALE GENOMIC DNA]</scope>
    <source>
        <strain evidence="3">QSDP1</strain>
    </source>
</reference>
<dbReference type="VEuPathDB" id="AmoebaDB:DICPUDRAFT_54806"/>
<proteinExistence type="predicted"/>
<sequence length="92" mass="10306">MKIINNLILIIVLLFISANNSFSQEYDSTYLNSLITDPKNPCMNVKCTDQYPQDCNVRGGEIFFARNTAIGICCAKCINHSVLDPETLPPKH</sequence>
<dbReference type="OrthoDB" id="10352856at2759"/>
<dbReference type="RefSeq" id="XP_003287377.1">
    <property type="nucleotide sequence ID" value="XM_003287329.1"/>
</dbReference>
<keyword evidence="3" id="KW-1185">Reference proteome</keyword>
<feature type="chain" id="PRO_5003263655" description="Kazal-like domain-containing protein" evidence="1">
    <location>
        <begin position="24"/>
        <end position="92"/>
    </location>
</feature>
<dbReference type="FunCoup" id="F0ZIX9">
    <property type="interactions" value="725"/>
</dbReference>
<dbReference type="OMA" id="DPKNPCM"/>
<keyword evidence="1" id="KW-0732">Signal</keyword>
<evidence type="ECO:0000313" key="2">
    <source>
        <dbReference type="EMBL" id="EGC36120.1"/>
    </source>
</evidence>
<name>F0ZIX9_DICPU</name>
<evidence type="ECO:0008006" key="4">
    <source>
        <dbReference type="Google" id="ProtNLM"/>
    </source>
</evidence>
<dbReference type="InParanoid" id="F0ZIX9"/>
<dbReference type="GeneID" id="10501326"/>
<gene>
    <name evidence="2" type="ORF">DICPUDRAFT_54806</name>
</gene>
<protein>
    <recommendedName>
        <fullName evidence="4">Kazal-like domain-containing protein</fullName>
    </recommendedName>
</protein>
<dbReference type="Proteomes" id="UP000001064">
    <property type="component" value="Unassembled WGS sequence"/>
</dbReference>
<feature type="signal peptide" evidence="1">
    <location>
        <begin position="1"/>
        <end position="23"/>
    </location>
</feature>
<evidence type="ECO:0000256" key="1">
    <source>
        <dbReference type="SAM" id="SignalP"/>
    </source>
</evidence>
<evidence type="ECO:0000313" key="3">
    <source>
        <dbReference type="Proteomes" id="UP000001064"/>
    </source>
</evidence>
<organism evidence="2 3">
    <name type="scientific">Dictyostelium purpureum</name>
    <name type="common">Slime mold</name>
    <dbReference type="NCBI Taxonomy" id="5786"/>
    <lineage>
        <taxon>Eukaryota</taxon>
        <taxon>Amoebozoa</taxon>
        <taxon>Evosea</taxon>
        <taxon>Eumycetozoa</taxon>
        <taxon>Dictyostelia</taxon>
        <taxon>Dictyosteliales</taxon>
        <taxon>Dictyosteliaceae</taxon>
        <taxon>Dictyostelium</taxon>
    </lineage>
</organism>